<sequence>MRSDLIPVVLSSRGVLRGTYRMAPLGSSRLVSSRQARLNGQRCENETVPFGSGTSCDLNGERFNVALLEDVSSRVSSYFRSDRGDIRTTTSAASAASAPVQKGISIWLESNVVPPMSPSLVKWILRCIAFSFQDWFIPVQDLQPGRGSIAVEKSPYGLLAARVGVYADVIDSVLRFVVPFHEISGKVVSTCPTRSFAKFLSCYSPKMCKDAL</sequence>
<keyword evidence="2" id="KW-1185">Reference proteome</keyword>
<protein>
    <submittedName>
        <fullName evidence="1">Uncharacterized protein</fullName>
    </submittedName>
</protein>
<dbReference type="AlphaFoldDB" id="A0AA40KI02"/>
<name>A0AA40KI02_9HYME</name>
<dbReference type="Proteomes" id="UP001177670">
    <property type="component" value="Unassembled WGS sequence"/>
</dbReference>
<comment type="caution">
    <text evidence="1">The sequence shown here is derived from an EMBL/GenBank/DDBJ whole genome shotgun (WGS) entry which is preliminary data.</text>
</comment>
<organism evidence="1 2">
    <name type="scientific">Melipona bicolor</name>
    <dbReference type="NCBI Taxonomy" id="60889"/>
    <lineage>
        <taxon>Eukaryota</taxon>
        <taxon>Metazoa</taxon>
        <taxon>Ecdysozoa</taxon>
        <taxon>Arthropoda</taxon>
        <taxon>Hexapoda</taxon>
        <taxon>Insecta</taxon>
        <taxon>Pterygota</taxon>
        <taxon>Neoptera</taxon>
        <taxon>Endopterygota</taxon>
        <taxon>Hymenoptera</taxon>
        <taxon>Apocrita</taxon>
        <taxon>Aculeata</taxon>
        <taxon>Apoidea</taxon>
        <taxon>Anthophila</taxon>
        <taxon>Apidae</taxon>
        <taxon>Melipona</taxon>
    </lineage>
</organism>
<evidence type="ECO:0000313" key="2">
    <source>
        <dbReference type="Proteomes" id="UP001177670"/>
    </source>
</evidence>
<reference evidence="1" key="1">
    <citation type="submission" date="2021-10" db="EMBL/GenBank/DDBJ databases">
        <title>Melipona bicolor Genome sequencing and assembly.</title>
        <authorList>
            <person name="Araujo N.S."/>
            <person name="Arias M.C."/>
        </authorList>
    </citation>
    <scope>NUCLEOTIDE SEQUENCE</scope>
    <source>
        <strain evidence="1">USP_2M_L1-L4_2017</strain>
        <tissue evidence="1">Whole body</tissue>
    </source>
</reference>
<accession>A0AA40KI02</accession>
<gene>
    <name evidence="1" type="ORF">K0M31_010845</name>
</gene>
<proteinExistence type="predicted"/>
<dbReference type="EMBL" id="JAHYIQ010000028">
    <property type="protein sequence ID" value="KAK1121064.1"/>
    <property type="molecule type" value="Genomic_DNA"/>
</dbReference>
<evidence type="ECO:0000313" key="1">
    <source>
        <dbReference type="EMBL" id="KAK1121064.1"/>
    </source>
</evidence>